<feature type="transmembrane region" description="Helical" evidence="1">
    <location>
        <begin position="49"/>
        <end position="73"/>
    </location>
</feature>
<feature type="transmembrane region" description="Helical" evidence="1">
    <location>
        <begin position="94"/>
        <end position="112"/>
    </location>
</feature>
<feature type="transmembrane region" description="Helical" evidence="1">
    <location>
        <begin position="236"/>
        <end position="253"/>
    </location>
</feature>
<dbReference type="EMBL" id="FMUH01000001">
    <property type="protein sequence ID" value="SCX40024.1"/>
    <property type="molecule type" value="Genomic_DNA"/>
</dbReference>
<accession>A0A1G4XG95</accession>
<feature type="transmembrane region" description="Helical" evidence="1">
    <location>
        <begin position="331"/>
        <end position="352"/>
    </location>
</feature>
<feature type="transmembrane region" description="Helical" evidence="1">
    <location>
        <begin position="364"/>
        <end position="384"/>
    </location>
</feature>
<feature type="transmembrane region" description="Helical" evidence="1">
    <location>
        <begin position="180"/>
        <end position="199"/>
    </location>
</feature>
<dbReference type="Proteomes" id="UP000198981">
    <property type="component" value="Unassembled WGS sequence"/>
</dbReference>
<proteinExistence type="predicted"/>
<feature type="transmembrane region" description="Helical" evidence="1">
    <location>
        <begin position="149"/>
        <end position="168"/>
    </location>
</feature>
<sequence length="417" mass="41889">MTTPATPAAVPVPAARAGRGRLVGALVGQGTLALAGLVLQVAAARELGAAGLAAFSVVYGAVVLATAVTSGLVGDSLTVLDRHDPGVRAALHRLALGTAAGTALAGGLFVVLTGWGSVWAGVWIGVATLAFVLEDLLRRLLQATGRYWRLPAVDLSGAVAALGVLVVLRSERSLDVTDLFVALAVGQLVSCAVALVLVPRGERPAGPWRGAAVGTVLAFGVWRAAGQTVRPATLTLLRLVVIGAAGAAAYGPVEAARVLTSPTLVLVAGLGSFLLPWFAGARHRPAAELLRRADRAAVAAAAGVALVVVVVVALLPWLGPLLSAGDYAVPAVAVAGWGGYAVTGALLLPYAGLASVHGAQRAVLGWRAVEMAALVGVLVLVVLRPGAADWAPAVLALGPVAAAAAVRWRVLVPRSRA</sequence>
<dbReference type="AlphaFoldDB" id="A0A1G4XG95"/>
<keyword evidence="1" id="KW-1133">Transmembrane helix</keyword>
<dbReference type="RefSeq" id="WP_243469672.1">
    <property type="nucleotide sequence ID" value="NZ_FMUH01000001.1"/>
</dbReference>
<dbReference type="STRING" id="1960309.SAMN03159343_0862"/>
<evidence type="ECO:0000313" key="3">
    <source>
        <dbReference type="Proteomes" id="UP000198981"/>
    </source>
</evidence>
<keyword evidence="1" id="KW-0812">Transmembrane</keyword>
<keyword evidence="1" id="KW-0472">Membrane</keyword>
<feature type="transmembrane region" description="Helical" evidence="1">
    <location>
        <begin position="22"/>
        <end position="43"/>
    </location>
</feature>
<keyword evidence="3" id="KW-1185">Reference proteome</keyword>
<reference evidence="3" key="1">
    <citation type="submission" date="2016-10" db="EMBL/GenBank/DDBJ databases">
        <authorList>
            <person name="Varghese N."/>
            <person name="Submissions S."/>
        </authorList>
    </citation>
    <scope>NUCLEOTIDE SEQUENCE [LARGE SCALE GENOMIC DNA]</scope>
    <source>
        <strain evidence="3">DSM 45722</strain>
    </source>
</reference>
<gene>
    <name evidence="2" type="ORF">SAMN03159343_0862</name>
</gene>
<feature type="transmembrane region" description="Helical" evidence="1">
    <location>
        <begin position="298"/>
        <end position="319"/>
    </location>
</feature>
<protein>
    <submittedName>
        <fullName evidence="2">Membrane protein involved in the export of O-antigen and teichoic acid</fullName>
    </submittedName>
</protein>
<feature type="transmembrane region" description="Helical" evidence="1">
    <location>
        <begin position="390"/>
        <end position="410"/>
    </location>
</feature>
<evidence type="ECO:0000256" key="1">
    <source>
        <dbReference type="SAM" id="Phobius"/>
    </source>
</evidence>
<feature type="transmembrane region" description="Helical" evidence="1">
    <location>
        <begin position="259"/>
        <end position="278"/>
    </location>
</feature>
<feature type="transmembrane region" description="Helical" evidence="1">
    <location>
        <begin position="118"/>
        <end position="137"/>
    </location>
</feature>
<organism evidence="2 3">
    <name type="scientific">Klenkia marina</name>
    <dbReference type="NCBI Taxonomy" id="1960309"/>
    <lineage>
        <taxon>Bacteria</taxon>
        <taxon>Bacillati</taxon>
        <taxon>Actinomycetota</taxon>
        <taxon>Actinomycetes</taxon>
        <taxon>Geodermatophilales</taxon>
        <taxon>Geodermatophilaceae</taxon>
        <taxon>Klenkia</taxon>
    </lineage>
</organism>
<name>A0A1G4XG95_9ACTN</name>
<evidence type="ECO:0000313" key="2">
    <source>
        <dbReference type="EMBL" id="SCX40024.1"/>
    </source>
</evidence>